<protein>
    <recommendedName>
        <fullName evidence="2">GPI inositol-deacylase PGAP1-like alpha/beta domain-containing protein</fullName>
    </recommendedName>
</protein>
<feature type="domain" description="GPI inositol-deacylase PGAP1-like alpha/beta" evidence="2">
    <location>
        <begin position="480"/>
        <end position="593"/>
    </location>
</feature>
<dbReference type="InterPro" id="IPR029058">
    <property type="entry name" value="AB_hydrolase_fold"/>
</dbReference>
<evidence type="ECO:0000256" key="1">
    <source>
        <dbReference type="SAM" id="SignalP"/>
    </source>
</evidence>
<organism evidence="3 4">
    <name type="scientific">Myxococcus llanfairpwllgwyngyllgogerychwyrndrobwllllantysiliogogogochensis</name>
    <dbReference type="NCBI Taxonomy" id="2590453"/>
    <lineage>
        <taxon>Bacteria</taxon>
        <taxon>Pseudomonadati</taxon>
        <taxon>Myxococcota</taxon>
        <taxon>Myxococcia</taxon>
        <taxon>Myxococcales</taxon>
        <taxon>Cystobacterineae</taxon>
        <taxon>Myxococcaceae</taxon>
        <taxon>Myxococcus</taxon>
    </lineage>
</organism>
<accession>A0A540WWH5</accession>
<dbReference type="PROSITE" id="PS51257">
    <property type="entry name" value="PROKAR_LIPOPROTEIN"/>
    <property type="match status" value="1"/>
</dbReference>
<proteinExistence type="predicted"/>
<gene>
    <name evidence="3" type="ORF">FJV41_24145</name>
</gene>
<keyword evidence="1" id="KW-0732">Signal</keyword>
<keyword evidence="4" id="KW-1185">Reference proteome</keyword>
<comment type="caution">
    <text evidence="3">The sequence shown here is derived from an EMBL/GenBank/DDBJ whole genome shotgun (WGS) entry which is preliminary data.</text>
</comment>
<dbReference type="GO" id="GO:0016788">
    <property type="term" value="F:hydrolase activity, acting on ester bonds"/>
    <property type="evidence" value="ECO:0007669"/>
    <property type="project" value="InterPro"/>
</dbReference>
<dbReference type="EMBL" id="VIFM01000102">
    <property type="protein sequence ID" value="TQF13362.1"/>
    <property type="molecule type" value="Genomic_DNA"/>
</dbReference>
<dbReference type="Pfam" id="PF07819">
    <property type="entry name" value="PGAP1"/>
    <property type="match status" value="1"/>
</dbReference>
<dbReference type="RefSeq" id="WP_181790892.1">
    <property type="nucleotide sequence ID" value="NZ_VIFM01000102.1"/>
</dbReference>
<dbReference type="Proteomes" id="UP000315369">
    <property type="component" value="Unassembled WGS sequence"/>
</dbReference>
<name>A0A540WWH5_9BACT</name>
<dbReference type="Gene3D" id="3.40.50.1820">
    <property type="entry name" value="alpha/beta hydrolase"/>
    <property type="match status" value="1"/>
</dbReference>
<dbReference type="SUPFAM" id="SSF53474">
    <property type="entry name" value="alpha/beta-Hydrolases"/>
    <property type="match status" value="1"/>
</dbReference>
<feature type="signal peptide" evidence="1">
    <location>
        <begin position="1"/>
        <end position="18"/>
    </location>
</feature>
<dbReference type="InterPro" id="IPR049804">
    <property type="entry name" value="Choice_anch_L"/>
</dbReference>
<dbReference type="AlphaFoldDB" id="A0A540WWH5"/>
<feature type="chain" id="PRO_5021899188" description="GPI inositol-deacylase PGAP1-like alpha/beta domain-containing protein" evidence="1">
    <location>
        <begin position="19"/>
        <end position="762"/>
    </location>
</feature>
<dbReference type="NCBIfam" id="NF038133">
    <property type="entry name" value="choice_anch_L"/>
    <property type="match status" value="1"/>
</dbReference>
<dbReference type="InterPro" id="IPR012908">
    <property type="entry name" value="PGAP1-ab_dom-like"/>
</dbReference>
<sequence length="762" mass="80869">MQTRTVLLLPFVVALAVACGDASLPPPEPEQPRASRLRADARTERLRLAGQFMAPAPATSNTLNATAAALAAAMDAPAGTTATLTAPADDSALVLPTFGVIKPRMGNTLAVLSTGTINQHATRATEPGTDFTPTGIEGDAVTLRLTFNVRAGISRMSFDYRFLSAESPDYVGSEFNDVFTVRVTDATNTRIIEQTSVNSAEFFDASATRAGGSGFDLLADDPDGIDYFPITYPSTIPTFPDMGITNYKIINIPIRGGGPVTLEFSIQDLGDGILDSAVVLDNITFGTFQVVDPNPELIDRSSRTVSQDLEALAHEDNGASIRAVVADGETKLVVRAKVSGAGNMVFSVPAATGNPNGVLSAIGSSTVSNTVSVPAVQLSTGFYALALYTSPEDFNNGTSAGVNKRTTTLSAAFTPTGGATVTETLPLNIIRPPLVVVHDIWSSCLFWTGSARISGNPLFDVTCADYALYNSAGIESPQNVDVVSKAVDEALTEHRHDNVAVTQVDVIGHGMGGLMARKFVDRTDYHDDSNLGKGYFNRLITVNTPHLGTRIADEVVRMRTSLNASEMTAVRNMLRNFGVKIDGAEGGAIDDLVTQSPTINSIQTTPVPSHVLVGTGGNTIEHGTAFEMLLPSTRTLYINMQNRHPYTKGAESSVKDRLILTKLDTVTGNKSRIFCDDPYDLFLAEADQRGGLANNSTSTPLTTFPVVSGDNDSEHFQVMSNDAQDNRIVELLNSPVKGPLFATSMPAPGLLTRENSCPPTLA</sequence>
<evidence type="ECO:0000259" key="2">
    <source>
        <dbReference type="Pfam" id="PF07819"/>
    </source>
</evidence>
<evidence type="ECO:0000313" key="4">
    <source>
        <dbReference type="Proteomes" id="UP000315369"/>
    </source>
</evidence>
<reference evidence="3 4" key="1">
    <citation type="submission" date="2019-06" db="EMBL/GenBank/DDBJ databases">
        <authorList>
            <person name="Livingstone P."/>
            <person name="Whitworth D."/>
        </authorList>
    </citation>
    <scope>NUCLEOTIDE SEQUENCE [LARGE SCALE GENOMIC DNA]</scope>
    <source>
        <strain evidence="3 4">AM401</strain>
    </source>
</reference>
<evidence type="ECO:0000313" key="3">
    <source>
        <dbReference type="EMBL" id="TQF13362.1"/>
    </source>
</evidence>
<feature type="non-terminal residue" evidence="3">
    <location>
        <position position="762"/>
    </location>
</feature>